<dbReference type="GO" id="GO:0005737">
    <property type="term" value="C:cytoplasm"/>
    <property type="evidence" value="ECO:0007669"/>
    <property type="project" value="TreeGrafter"/>
</dbReference>
<dbReference type="FunFam" id="2.30.29.30:FF:000028">
    <property type="entry name" value="Talin 2"/>
    <property type="match status" value="1"/>
</dbReference>
<reference evidence="5 6" key="1">
    <citation type="submission" date="2018-04" db="EMBL/GenBank/DDBJ databases">
        <authorList>
            <person name="Zhang X."/>
            <person name="Yuan J."/>
            <person name="Li F."/>
            <person name="Xiang J."/>
        </authorList>
    </citation>
    <scope>NUCLEOTIDE SEQUENCE [LARGE SCALE GENOMIC DNA]</scope>
    <source>
        <tissue evidence="5">Muscle</tissue>
    </source>
</reference>
<accession>A0A423SL58</accession>
<dbReference type="PROSITE" id="PS50057">
    <property type="entry name" value="FERM_3"/>
    <property type="match status" value="1"/>
</dbReference>
<dbReference type="Pfam" id="PF02174">
    <property type="entry name" value="IRS"/>
    <property type="match status" value="1"/>
</dbReference>
<dbReference type="Gene3D" id="2.30.29.30">
    <property type="entry name" value="Pleckstrin-homology domain (PH domain)/Phosphotyrosine-binding domain (PTB)"/>
    <property type="match status" value="1"/>
</dbReference>
<proteinExistence type="predicted"/>
<dbReference type="InterPro" id="IPR019748">
    <property type="entry name" value="FERM_central"/>
</dbReference>
<keyword evidence="6" id="KW-1185">Reference proteome</keyword>
<evidence type="ECO:0000256" key="2">
    <source>
        <dbReference type="ARBA" id="ARBA00022490"/>
    </source>
</evidence>
<dbReference type="GO" id="GO:0005925">
    <property type="term" value="C:focal adhesion"/>
    <property type="evidence" value="ECO:0007669"/>
    <property type="project" value="TreeGrafter"/>
</dbReference>
<dbReference type="Proteomes" id="UP000283509">
    <property type="component" value="Unassembled WGS sequence"/>
</dbReference>
<comment type="caution">
    <text evidence="5">The sequence shown here is derived from an EMBL/GenBank/DDBJ whole genome shotgun (WGS) entry which is preliminary data.</text>
</comment>
<name>A0A423SL58_PENVA</name>
<dbReference type="Gene3D" id="1.20.80.10">
    <property type="match status" value="1"/>
</dbReference>
<dbReference type="PROSITE" id="PS00661">
    <property type="entry name" value="FERM_2"/>
    <property type="match status" value="1"/>
</dbReference>
<protein>
    <submittedName>
        <fullName evidence="5">Putative talin-1-like</fullName>
    </submittedName>
</protein>
<evidence type="ECO:0000259" key="4">
    <source>
        <dbReference type="PROSITE" id="PS50057"/>
    </source>
</evidence>
<keyword evidence="3" id="KW-0206">Cytoskeleton</keyword>
<dbReference type="GO" id="GO:0005856">
    <property type="term" value="C:cytoskeleton"/>
    <property type="evidence" value="ECO:0007669"/>
    <property type="project" value="UniProtKB-SubCell"/>
</dbReference>
<feature type="domain" description="FERM" evidence="4">
    <location>
        <begin position="1"/>
        <end position="297"/>
    </location>
</feature>
<dbReference type="SMART" id="SM01244">
    <property type="entry name" value="IRS"/>
    <property type="match status" value="1"/>
</dbReference>
<dbReference type="InterPro" id="IPR014352">
    <property type="entry name" value="FERM/acyl-CoA-bd_prot_sf"/>
</dbReference>
<dbReference type="AlphaFoldDB" id="A0A423SL58"/>
<dbReference type="GO" id="GO:0005178">
    <property type="term" value="F:integrin binding"/>
    <property type="evidence" value="ECO:0007669"/>
    <property type="project" value="TreeGrafter"/>
</dbReference>
<sequence>MASGTLSVSSKGALSSSQTPIAKWVDRLANHLVYFSSSVESRSQGRVASLGTLGSSFFRALSLVNWVDHSKTLREQGIDETEILLLRRKYFFSDQNIDSRDPVQLGLLYVQCRDAILDGTHPVTLERACSFAGIQCQIQFGDHVDSKHKPGFLDLKEFLPQSYVKTKGIEKKIFQEHKTHAGKNELDAKVTYVGLARSLKTYGVTFFLVKEKMKSRNKLVPRLLGVTKDSVLRLDEKTKEILKTWPLTTVRRWAASPNTFTLDFGDYSDQYYSVQTTEGEQISQLIAGYIDIILKKQRAKDHIGIEGDDGSAMVEDTVSPIKASIIQHGDTEVHHAERESVSKPAVMRPGVNDIALSLSFISRRPIVLSFASLSPTHASLFALLYLVSNSSASSLWLLTALL</sequence>
<dbReference type="GO" id="GO:0009887">
    <property type="term" value="P:animal organ morphogenesis"/>
    <property type="evidence" value="ECO:0007669"/>
    <property type="project" value="UniProtKB-ARBA"/>
</dbReference>
<dbReference type="OrthoDB" id="10262320at2759"/>
<dbReference type="SMART" id="SM00295">
    <property type="entry name" value="B41"/>
    <property type="match status" value="1"/>
</dbReference>
<comment type="subcellular location">
    <subcellularLocation>
        <location evidence="1">Cytoplasm</location>
        <location evidence="1">Cytoskeleton</location>
    </subcellularLocation>
</comment>
<dbReference type="InterPro" id="IPR019747">
    <property type="entry name" value="FERM_CS"/>
</dbReference>
<dbReference type="Gene3D" id="3.10.20.90">
    <property type="entry name" value="Phosphatidylinositol 3-kinase Catalytic Subunit, Chain A, domain 1"/>
    <property type="match status" value="1"/>
</dbReference>
<dbReference type="EMBL" id="QCYY01003168">
    <property type="protein sequence ID" value="ROT64922.1"/>
    <property type="molecule type" value="Genomic_DNA"/>
</dbReference>
<organism evidence="5 6">
    <name type="scientific">Penaeus vannamei</name>
    <name type="common">Whiteleg shrimp</name>
    <name type="synonym">Litopenaeus vannamei</name>
    <dbReference type="NCBI Taxonomy" id="6689"/>
    <lineage>
        <taxon>Eukaryota</taxon>
        <taxon>Metazoa</taxon>
        <taxon>Ecdysozoa</taxon>
        <taxon>Arthropoda</taxon>
        <taxon>Crustacea</taxon>
        <taxon>Multicrustacea</taxon>
        <taxon>Malacostraca</taxon>
        <taxon>Eumalacostraca</taxon>
        <taxon>Eucarida</taxon>
        <taxon>Decapoda</taxon>
        <taxon>Dendrobranchiata</taxon>
        <taxon>Penaeoidea</taxon>
        <taxon>Penaeidae</taxon>
        <taxon>Penaeus</taxon>
    </lineage>
</organism>
<evidence type="ECO:0000313" key="5">
    <source>
        <dbReference type="EMBL" id="ROT64922.1"/>
    </source>
</evidence>
<dbReference type="GO" id="GO:0048731">
    <property type="term" value="P:system development"/>
    <property type="evidence" value="ECO:0007669"/>
    <property type="project" value="UniProtKB-ARBA"/>
</dbReference>
<evidence type="ECO:0000256" key="3">
    <source>
        <dbReference type="ARBA" id="ARBA00023212"/>
    </source>
</evidence>
<evidence type="ECO:0000313" key="6">
    <source>
        <dbReference type="Proteomes" id="UP000283509"/>
    </source>
</evidence>
<dbReference type="InterPro" id="IPR011993">
    <property type="entry name" value="PH-like_dom_sf"/>
</dbReference>
<evidence type="ECO:0000256" key="1">
    <source>
        <dbReference type="ARBA" id="ARBA00004245"/>
    </source>
</evidence>
<dbReference type="InterPro" id="IPR000299">
    <property type="entry name" value="FERM_domain"/>
</dbReference>
<dbReference type="GO" id="GO:0005886">
    <property type="term" value="C:plasma membrane"/>
    <property type="evidence" value="ECO:0007669"/>
    <property type="project" value="TreeGrafter"/>
</dbReference>
<dbReference type="STRING" id="6689.A0A423SL58"/>
<dbReference type="CDD" id="cd10569">
    <property type="entry name" value="FERM_C_Talin"/>
    <property type="match status" value="1"/>
</dbReference>
<dbReference type="CDD" id="cd14473">
    <property type="entry name" value="FERM_B-lobe"/>
    <property type="match status" value="1"/>
</dbReference>
<dbReference type="SUPFAM" id="SSF50729">
    <property type="entry name" value="PH domain-like"/>
    <property type="match status" value="1"/>
</dbReference>
<dbReference type="PANTHER" id="PTHR19981:SF1">
    <property type="entry name" value="RHEA, ISOFORM B"/>
    <property type="match status" value="1"/>
</dbReference>
<gene>
    <name evidence="5" type="ORF">C7M84_017127</name>
</gene>
<dbReference type="SUPFAM" id="SSF47031">
    <property type="entry name" value="Second domain of FERM"/>
    <property type="match status" value="1"/>
</dbReference>
<dbReference type="GO" id="GO:0030036">
    <property type="term" value="P:actin cytoskeleton organization"/>
    <property type="evidence" value="ECO:0007669"/>
    <property type="project" value="TreeGrafter"/>
</dbReference>
<dbReference type="PANTHER" id="PTHR19981">
    <property type="entry name" value="TALIN"/>
    <property type="match status" value="1"/>
</dbReference>
<dbReference type="InterPro" id="IPR019749">
    <property type="entry name" value="Band_41_domain"/>
</dbReference>
<dbReference type="InterPro" id="IPR035963">
    <property type="entry name" value="FERM_2"/>
</dbReference>
<dbReference type="InterPro" id="IPR002404">
    <property type="entry name" value="IRS_PTB"/>
</dbReference>
<dbReference type="GO" id="GO:0098609">
    <property type="term" value="P:cell-cell adhesion"/>
    <property type="evidence" value="ECO:0007669"/>
    <property type="project" value="TreeGrafter"/>
</dbReference>
<reference evidence="5 6" key="2">
    <citation type="submission" date="2019-01" db="EMBL/GenBank/DDBJ databases">
        <title>The decoding of complex shrimp genome reveals the adaptation for benthos swimmer, frequently molting mechanism and breeding impact on genome.</title>
        <authorList>
            <person name="Sun Y."/>
            <person name="Gao Y."/>
            <person name="Yu Y."/>
        </authorList>
    </citation>
    <scope>NUCLEOTIDE SEQUENCE [LARGE SCALE GENOMIC DNA]</scope>
    <source>
        <tissue evidence="5">Muscle</tissue>
    </source>
</reference>
<dbReference type="FunFam" id="1.20.80.10:FF:000007">
    <property type="entry name" value="Talin 2"/>
    <property type="match status" value="1"/>
</dbReference>
<keyword evidence="2" id="KW-0963">Cytoplasm</keyword>